<dbReference type="EMBL" id="CP138858">
    <property type="protein sequence ID" value="WPJ95127.1"/>
    <property type="molecule type" value="Genomic_DNA"/>
</dbReference>
<evidence type="ECO:0000259" key="1">
    <source>
        <dbReference type="Pfam" id="PF07693"/>
    </source>
</evidence>
<gene>
    <name evidence="2" type="primary">qatA</name>
    <name evidence="2" type="ORF">SH580_17015</name>
</gene>
<dbReference type="InterPro" id="IPR027417">
    <property type="entry name" value="P-loop_NTPase"/>
</dbReference>
<reference evidence="2 3" key="1">
    <citation type="submission" date="2023-11" db="EMBL/GenBank/DDBJ databases">
        <title>Coraliomargarita sp. nov., isolated from marine algae.</title>
        <authorList>
            <person name="Lee J.K."/>
            <person name="Baek J.H."/>
            <person name="Kim J.M."/>
            <person name="Choi D.G."/>
            <person name="Jeon C.O."/>
        </authorList>
    </citation>
    <scope>NUCLEOTIDE SEQUENCE [LARGE SCALE GENOMIC DNA]</scope>
    <source>
        <strain evidence="2 3">J2-16</strain>
    </source>
</reference>
<dbReference type="InterPro" id="IPR011646">
    <property type="entry name" value="KAP_P-loop"/>
</dbReference>
<evidence type="ECO:0000313" key="2">
    <source>
        <dbReference type="EMBL" id="WPJ95127.1"/>
    </source>
</evidence>
<dbReference type="InterPro" id="IPR052754">
    <property type="entry name" value="NTPase_KAP_P-loop"/>
</dbReference>
<sequence length="635" mass="70323">MISYNLMFFNDNETDVDLLQYEPIAVSVIALLDNAGNEPISIGLHGDWGAGKSSVLAMVQANLASKKKTLCLKFNSWTFQGFEDAKLVLLESLINGILDARPKSVKVKEQAKGLLKQINWLKVAKHAGGLAYNVATGLPSPQQIGGLSNFAKSLLAKGHDAITTTDMDAILCTAKELVSTPDHSASTVPSQVHEFRRDFTTLLDEAGIEKLVILVDDLDRCLPITIIETLEAIRLFLFVERSAFVIAVDETMVEYAVRQHFPDLPGRISPQVYSRNYLEKLIQVPFRIPALGSSETRTYITLLLIEQQLNAEEFAPYLELARKLLMMPWISNGLDRAKIEESIGDVPSKINSSLTLAAQLTPLLTAGTKGNPRQIKRFLNTLILRESIAEARGFNKMIKRPILAKLMLLERFALDEYEQLIAMIATSRDGKPEQIKMLEKGNTKRGTLGDSEPVANWSKNPTVQQWLDLDPKLGGIDLRPYAFVTRDKRMFSGVNGGLGIHEALYEKLKGGALSASGQREAVKKLVDADARAIFDTLREDVLKESSLASKPNEMEGLILLAESHPNLQLPLIDILKSRTPSDLGAWVVSGWNKAFSSEPAQAAFKRLYKTWMNQTENKALRKSATATAKINKIET</sequence>
<dbReference type="PANTHER" id="PTHR22674">
    <property type="entry name" value="NTPASE, KAP FAMILY P-LOOP DOMAIN-CONTAINING 1"/>
    <property type="match status" value="1"/>
</dbReference>
<dbReference type="SUPFAM" id="SSF52540">
    <property type="entry name" value="P-loop containing nucleoside triphosphate hydrolases"/>
    <property type="match status" value="1"/>
</dbReference>
<protein>
    <submittedName>
        <fullName evidence="2">Qat anti-phage system ATPase QatA</fullName>
    </submittedName>
</protein>
<dbReference type="Proteomes" id="UP001324993">
    <property type="component" value="Chromosome"/>
</dbReference>
<dbReference type="Pfam" id="PF07693">
    <property type="entry name" value="KAP_NTPase"/>
    <property type="match status" value="1"/>
</dbReference>
<accession>A0ABZ0RHY1</accession>
<dbReference type="NCBIfam" id="NF041923">
    <property type="entry name" value="QatA"/>
    <property type="match status" value="1"/>
</dbReference>
<proteinExistence type="predicted"/>
<evidence type="ECO:0000313" key="3">
    <source>
        <dbReference type="Proteomes" id="UP001324993"/>
    </source>
</evidence>
<feature type="domain" description="KAP NTPase" evidence="1">
    <location>
        <begin position="21"/>
        <end position="387"/>
    </location>
</feature>
<name>A0ABZ0RHY1_9BACT</name>
<dbReference type="RefSeq" id="WP_319832020.1">
    <property type="nucleotide sequence ID" value="NZ_CP138858.1"/>
</dbReference>
<dbReference type="PANTHER" id="PTHR22674:SF6">
    <property type="entry name" value="NTPASE KAP FAMILY P-LOOP DOMAIN-CONTAINING PROTEIN 1"/>
    <property type="match status" value="1"/>
</dbReference>
<organism evidence="2 3">
    <name type="scientific">Coraliomargarita algicola</name>
    <dbReference type="NCBI Taxonomy" id="3092156"/>
    <lineage>
        <taxon>Bacteria</taxon>
        <taxon>Pseudomonadati</taxon>
        <taxon>Verrucomicrobiota</taxon>
        <taxon>Opitutia</taxon>
        <taxon>Puniceicoccales</taxon>
        <taxon>Coraliomargaritaceae</taxon>
        <taxon>Coraliomargarita</taxon>
    </lineage>
</organism>
<keyword evidence="3" id="KW-1185">Reference proteome</keyword>
<dbReference type="InterPro" id="IPR049673">
    <property type="entry name" value="QatA"/>
</dbReference>